<dbReference type="EMBL" id="CP002600">
    <property type="protein sequence ID" value="AEA63063.1"/>
    <property type="molecule type" value="Genomic_DNA"/>
</dbReference>
<evidence type="ECO:0000313" key="1">
    <source>
        <dbReference type="EMBL" id="AEA63063.1"/>
    </source>
</evidence>
<dbReference type="HOGENOM" id="CLU_2877097_0_0_4"/>
<evidence type="ECO:0008006" key="3">
    <source>
        <dbReference type="Google" id="ProtNLM"/>
    </source>
</evidence>
<accession>F2LIT7</accession>
<keyword evidence="2" id="KW-1185">Reference proteome</keyword>
<evidence type="ECO:0000313" key="2">
    <source>
        <dbReference type="Proteomes" id="UP000008316"/>
    </source>
</evidence>
<dbReference type="eggNOG" id="COG1773">
    <property type="taxonomic scope" value="Bacteria"/>
</dbReference>
<gene>
    <name evidence="1" type="ordered locus">bgla_2g05870</name>
</gene>
<name>F2LIT7_BURGS</name>
<dbReference type="AlphaFoldDB" id="F2LIT7"/>
<sequence length="63" mass="6910">MEFPMSESPAALEIRFPVERLNDGAGDPYWIDLTLEEARRLHAQLAGRLGLAPAEGDQVFALG</sequence>
<reference evidence="1 2" key="1">
    <citation type="journal article" date="2011" name="J. Bacteriol.">
        <title>Complete genome sequence of Burkholderia gladioli BSR3.</title>
        <authorList>
            <person name="Seo Y.S."/>
            <person name="Lim J."/>
            <person name="Choi B.S."/>
            <person name="Kim H."/>
            <person name="Goo E."/>
            <person name="Lee B."/>
            <person name="Lim J.S."/>
            <person name="Choi I.Y."/>
            <person name="Moon J.S."/>
            <person name="Kim J."/>
            <person name="Hwang I."/>
        </authorList>
    </citation>
    <scope>NUCLEOTIDE SEQUENCE [LARGE SCALE GENOMIC DNA]</scope>
    <source>
        <strain evidence="1 2">BSR3</strain>
    </source>
</reference>
<protein>
    <recommendedName>
        <fullName evidence="3">Rubredoxin</fullName>
    </recommendedName>
</protein>
<organism evidence="1 2">
    <name type="scientific">Burkholderia gladioli (strain BSR3)</name>
    <dbReference type="NCBI Taxonomy" id="999541"/>
    <lineage>
        <taxon>Bacteria</taxon>
        <taxon>Pseudomonadati</taxon>
        <taxon>Pseudomonadota</taxon>
        <taxon>Betaproteobacteria</taxon>
        <taxon>Burkholderiales</taxon>
        <taxon>Burkholderiaceae</taxon>
        <taxon>Burkholderia</taxon>
    </lineage>
</organism>
<dbReference type="KEGG" id="bgd:bgla_2g05870"/>
<dbReference type="STRING" id="999541.bgla_2g05870"/>
<proteinExistence type="predicted"/>
<dbReference type="Proteomes" id="UP000008316">
    <property type="component" value="Chromosome 2"/>
</dbReference>